<organism evidence="2 3">
    <name type="scientific">Acaulospora morrowiae</name>
    <dbReference type="NCBI Taxonomy" id="94023"/>
    <lineage>
        <taxon>Eukaryota</taxon>
        <taxon>Fungi</taxon>
        <taxon>Fungi incertae sedis</taxon>
        <taxon>Mucoromycota</taxon>
        <taxon>Glomeromycotina</taxon>
        <taxon>Glomeromycetes</taxon>
        <taxon>Diversisporales</taxon>
        <taxon>Acaulosporaceae</taxon>
        <taxon>Acaulospora</taxon>
    </lineage>
</organism>
<evidence type="ECO:0000313" key="2">
    <source>
        <dbReference type="EMBL" id="CAG8568610.1"/>
    </source>
</evidence>
<sequence length="55" mass="6192">MVEEELGEASTSAQSISEGKGRINTEQTIEQVNEWNRTNKQTAKLLSTKLTEEPR</sequence>
<reference evidence="2" key="1">
    <citation type="submission" date="2021-06" db="EMBL/GenBank/DDBJ databases">
        <authorList>
            <person name="Kallberg Y."/>
            <person name="Tangrot J."/>
            <person name="Rosling A."/>
        </authorList>
    </citation>
    <scope>NUCLEOTIDE SEQUENCE</scope>
    <source>
        <strain evidence="2">CL551</strain>
    </source>
</reference>
<dbReference type="AlphaFoldDB" id="A0A9N9G0A8"/>
<comment type="caution">
    <text evidence="2">The sequence shown here is derived from an EMBL/GenBank/DDBJ whole genome shotgun (WGS) entry which is preliminary data.</text>
</comment>
<proteinExistence type="predicted"/>
<evidence type="ECO:0000313" key="3">
    <source>
        <dbReference type="Proteomes" id="UP000789342"/>
    </source>
</evidence>
<name>A0A9N9G0A8_9GLOM</name>
<dbReference type="Proteomes" id="UP000789342">
    <property type="component" value="Unassembled WGS sequence"/>
</dbReference>
<evidence type="ECO:0000256" key="1">
    <source>
        <dbReference type="SAM" id="MobiDB-lite"/>
    </source>
</evidence>
<protein>
    <submittedName>
        <fullName evidence="2">5636_t:CDS:1</fullName>
    </submittedName>
</protein>
<dbReference type="EMBL" id="CAJVPV010004203">
    <property type="protein sequence ID" value="CAG8568610.1"/>
    <property type="molecule type" value="Genomic_DNA"/>
</dbReference>
<gene>
    <name evidence="2" type="ORF">AMORRO_LOCUS6359</name>
</gene>
<keyword evidence="3" id="KW-1185">Reference proteome</keyword>
<accession>A0A9N9G0A8</accession>
<feature type="non-terminal residue" evidence="2">
    <location>
        <position position="1"/>
    </location>
</feature>
<feature type="region of interest" description="Disordered" evidence="1">
    <location>
        <begin position="1"/>
        <end position="27"/>
    </location>
</feature>